<evidence type="ECO:0000313" key="2">
    <source>
        <dbReference type="Proteomes" id="UP000006251"/>
    </source>
</evidence>
<keyword evidence="2" id="KW-1185">Reference proteome</keyword>
<sequence length="39" mass="4493">MQITSEMINKENMFRETGISFLADNCSMLSYMIAFNPLT</sequence>
<dbReference type="EMBL" id="BAEQ01000016">
    <property type="protein sequence ID" value="GAC27750.1"/>
    <property type="molecule type" value="Genomic_DNA"/>
</dbReference>
<accession>K6ZWP7</accession>
<dbReference type="AlphaFoldDB" id="K6ZWP7"/>
<name>K6ZWP7_9ALTE</name>
<protein>
    <submittedName>
        <fullName evidence="1">Uncharacterized protein</fullName>
    </submittedName>
</protein>
<dbReference type="Proteomes" id="UP000006251">
    <property type="component" value="Unassembled WGS sequence"/>
</dbReference>
<comment type="caution">
    <text evidence="1">The sequence shown here is derived from an EMBL/GenBank/DDBJ whole genome shotgun (WGS) entry which is preliminary data.</text>
</comment>
<gene>
    <name evidence="1" type="ORF">GPAL_0870</name>
</gene>
<evidence type="ECO:0000313" key="1">
    <source>
        <dbReference type="EMBL" id="GAC27750.1"/>
    </source>
</evidence>
<proteinExistence type="predicted"/>
<reference evidence="2" key="1">
    <citation type="journal article" date="2014" name="Environ. Microbiol.">
        <title>Comparative genomics of the marine bacterial genus Glaciecola reveals the high degree of genomic diversity and genomic characteristic for cold adaptation.</title>
        <authorList>
            <person name="Qin Q.L."/>
            <person name="Xie B.B."/>
            <person name="Yu Y."/>
            <person name="Shu Y.L."/>
            <person name="Rong J.C."/>
            <person name="Zhang Y.J."/>
            <person name="Zhao D.L."/>
            <person name="Chen X.L."/>
            <person name="Zhang X.Y."/>
            <person name="Chen B."/>
            <person name="Zhou B.C."/>
            <person name="Zhang Y.Z."/>
        </authorList>
    </citation>
    <scope>NUCLEOTIDE SEQUENCE [LARGE SCALE GENOMIC DNA]</scope>
    <source>
        <strain evidence="2">ACAM 615</strain>
    </source>
</reference>
<organism evidence="1 2">
    <name type="scientific">Brumicola pallidula DSM 14239 = ACAM 615</name>
    <dbReference type="NCBI Taxonomy" id="1121922"/>
    <lineage>
        <taxon>Bacteria</taxon>
        <taxon>Pseudomonadati</taxon>
        <taxon>Pseudomonadota</taxon>
        <taxon>Gammaproteobacteria</taxon>
        <taxon>Alteromonadales</taxon>
        <taxon>Alteromonadaceae</taxon>
        <taxon>Brumicola</taxon>
    </lineage>
</organism>